<proteinExistence type="predicted"/>
<dbReference type="Proteomes" id="UP000243859">
    <property type="component" value="Unassembled WGS sequence"/>
</dbReference>
<dbReference type="InterPro" id="IPR007450">
    <property type="entry name" value="BamE_dom"/>
</dbReference>
<dbReference type="AlphaFoldDB" id="A0A2T5BVM6"/>
<dbReference type="RefSeq" id="WP_107890907.1">
    <property type="nucleotide sequence ID" value="NZ_NHSI01000018.1"/>
</dbReference>
<keyword evidence="1" id="KW-0732">Signal</keyword>
<sequence>MRKPAGIGKLAIAGILAAALAGCSPIYRKHGYAPSEEDLSEIVVGVDTRDTVAGVIGPPAASGVQNDGAWYYVSSNWRTVGYRAPEETDRQVVAISFDGTGTVRNIERFGLKDGRVIALNRRVTDENVQGISFLRQLLGNIGQFTTDQIVD</sequence>
<dbReference type="Pfam" id="PF04355">
    <property type="entry name" value="BamE"/>
    <property type="match status" value="1"/>
</dbReference>
<evidence type="ECO:0000256" key="2">
    <source>
        <dbReference type="ARBA" id="ARBA00023136"/>
    </source>
</evidence>
<dbReference type="Gene3D" id="3.30.1450.10">
    <property type="match status" value="1"/>
</dbReference>
<gene>
    <name evidence="4" type="ORF">C8N32_102154</name>
</gene>
<evidence type="ECO:0000259" key="3">
    <source>
        <dbReference type="Pfam" id="PF04355"/>
    </source>
</evidence>
<comment type="caution">
    <text evidence="4">The sequence shown here is derived from an EMBL/GenBank/DDBJ whole genome shotgun (WGS) entry which is preliminary data.</text>
</comment>
<evidence type="ECO:0000313" key="4">
    <source>
        <dbReference type="EMBL" id="PTN03628.1"/>
    </source>
</evidence>
<evidence type="ECO:0000313" key="5">
    <source>
        <dbReference type="Proteomes" id="UP000243859"/>
    </source>
</evidence>
<protein>
    <submittedName>
        <fullName evidence="4">Beta-barrel assembly machine subunit BamE</fullName>
    </submittedName>
</protein>
<dbReference type="EMBL" id="QAAA01000002">
    <property type="protein sequence ID" value="PTN03628.1"/>
    <property type="molecule type" value="Genomic_DNA"/>
</dbReference>
<reference evidence="4 5" key="1">
    <citation type="submission" date="2018-04" db="EMBL/GenBank/DDBJ databases">
        <title>Genomic Encyclopedia of Archaeal and Bacterial Type Strains, Phase II (KMG-II): from individual species to whole genera.</title>
        <authorList>
            <person name="Goeker M."/>
        </authorList>
    </citation>
    <scope>NUCLEOTIDE SEQUENCE [LARGE SCALE GENOMIC DNA]</scope>
    <source>
        <strain evidence="4 5">DSM 18064</strain>
    </source>
</reference>
<dbReference type="PROSITE" id="PS51257">
    <property type="entry name" value="PROKAR_LIPOPROTEIN"/>
    <property type="match status" value="1"/>
</dbReference>
<feature type="domain" description="Outer membrane protein assembly factor BamE" evidence="3">
    <location>
        <begin position="31"/>
        <end position="106"/>
    </location>
</feature>
<keyword evidence="2" id="KW-0472">Membrane</keyword>
<dbReference type="OrthoDB" id="7203955at2"/>
<organism evidence="4 5">
    <name type="scientific">Rhodovulum imhoffii</name>
    <dbReference type="NCBI Taxonomy" id="365340"/>
    <lineage>
        <taxon>Bacteria</taxon>
        <taxon>Pseudomonadati</taxon>
        <taxon>Pseudomonadota</taxon>
        <taxon>Alphaproteobacteria</taxon>
        <taxon>Rhodobacterales</taxon>
        <taxon>Paracoccaceae</taxon>
        <taxon>Rhodovulum</taxon>
    </lineage>
</organism>
<keyword evidence="5" id="KW-1185">Reference proteome</keyword>
<accession>A0A2T5BVM6</accession>
<dbReference type="InterPro" id="IPR037873">
    <property type="entry name" value="BamE-like"/>
</dbReference>
<dbReference type="GO" id="GO:0019867">
    <property type="term" value="C:outer membrane"/>
    <property type="evidence" value="ECO:0007669"/>
    <property type="project" value="InterPro"/>
</dbReference>
<name>A0A2T5BVM6_9RHOB</name>
<evidence type="ECO:0000256" key="1">
    <source>
        <dbReference type="ARBA" id="ARBA00022729"/>
    </source>
</evidence>